<keyword evidence="2" id="KW-0472">Membrane</keyword>
<keyword evidence="2" id="KW-0812">Transmembrane</keyword>
<keyword evidence="4" id="KW-1185">Reference proteome</keyword>
<reference evidence="4" key="2">
    <citation type="submission" date="2015-01" db="EMBL/GenBank/DDBJ databases">
        <title>Evolutionary Origins and Diversification of the Mycorrhizal Mutualists.</title>
        <authorList>
            <consortium name="DOE Joint Genome Institute"/>
            <consortium name="Mycorrhizal Genomics Consortium"/>
            <person name="Kohler A."/>
            <person name="Kuo A."/>
            <person name="Nagy L.G."/>
            <person name="Floudas D."/>
            <person name="Copeland A."/>
            <person name="Barry K.W."/>
            <person name="Cichocki N."/>
            <person name="Veneault-Fourrey C."/>
            <person name="LaButti K."/>
            <person name="Lindquist E.A."/>
            <person name="Lipzen A."/>
            <person name="Lundell T."/>
            <person name="Morin E."/>
            <person name="Murat C."/>
            <person name="Riley R."/>
            <person name="Ohm R."/>
            <person name="Sun H."/>
            <person name="Tunlid A."/>
            <person name="Henrissat B."/>
            <person name="Grigoriev I.V."/>
            <person name="Hibbett D.S."/>
            <person name="Martin F."/>
        </authorList>
    </citation>
    <scope>NUCLEOTIDE SEQUENCE [LARGE SCALE GENOMIC DNA]</scope>
    <source>
        <strain evidence="4">MUT 4182</strain>
    </source>
</reference>
<evidence type="ECO:0000313" key="4">
    <source>
        <dbReference type="Proteomes" id="UP000054248"/>
    </source>
</evidence>
<proteinExistence type="predicted"/>
<gene>
    <name evidence="3" type="ORF">M407DRAFT_30239</name>
</gene>
<protein>
    <submittedName>
        <fullName evidence="3">Uncharacterized protein</fullName>
    </submittedName>
</protein>
<sequence>MTSTEWFTFALPVLGIVPALAILQVRLGRRLVVRAKNSTLDIYQLDGYKWEVRLVGSSPFNAKGSPSANSGGYYGLEDPTK</sequence>
<name>A0A0C3KF64_9AGAM</name>
<evidence type="ECO:0000313" key="3">
    <source>
        <dbReference type="EMBL" id="KIO20123.1"/>
    </source>
</evidence>
<feature type="region of interest" description="Disordered" evidence="1">
    <location>
        <begin position="58"/>
        <end position="81"/>
    </location>
</feature>
<accession>A0A0C3KF64</accession>
<organism evidence="3 4">
    <name type="scientific">Tulasnella calospora MUT 4182</name>
    <dbReference type="NCBI Taxonomy" id="1051891"/>
    <lineage>
        <taxon>Eukaryota</taxon>
        <taxon>Fungi</taxon>
        <taxon>Dikarya</taxon>
        <taxon>Basidiomycota</taxon>
        <taxon>Agaricomycotina</taxon>
        <taxon>Agaricomycetes</taxon>
        <taxon>Cantharellales</taxon>
        <taxon>Tulasnellaceae</taxon>
        <taxon>Tulasnella</taxon>
    </lineage>
</organism>
<reference evidence="3 4" key="1">
    <citation type="submission" date="2014-04" db="EMBL/GenBank/DDBJ databases">
        <authorList>
            <consortium name="DOE Joint Genome Institute"/>
            <person name="Kuo A."/>
            <person name="Girlanda M."/>
            <person name="Perotto S."/>
            <person name="Kohler A."/>
            <person name="Nagy L.G."/>
            <person name="Floudas D."/>
            <person name="Copeland A."/>
            <person name="Barry K.W."/>
            <person name="Cichocki N."/>
            <person name="Veneault-Fourrey C."/>
            <person name="LaButti K."/>
            <person name="Lindquist E.A."/>
            <person name="Lipzen A."/>
            <person name="Lundell T."/>
            <person name="Morin E."/>
            <person name="Murat C."/>
            <person name="Sun H."/>
            <person name="Tunlid A."/>
            <person name="Henrissat B."/>
            <person name="Grigoriev I.V."/>
            <person name="Hibbett D.S."/>
            <person name="Martin F."/>
            <person name="Nordberg H.P."/>
            <person name="Cantor M.N."/>
            <person name="Hua S.X."/>
        </authorList>
    </citation>
    <scope>NUCLEOTIDE SEQUENCE [LARGE SCALE GENOMIC DNA]</scope>
    <source>
        <strain evidence="3 4">MUT 4182</strain>
    </source>
</reference>
<dbReference type="Proteomes" id="UP000054248">
    <property type="component" value="Unassembled WGS sequence"/>
</dbReference>
<keyword evidence="2" id="KW-1133">Transmembrane helix</keyword>
<evidence type="ECO:0000256" key="1">
    <source>
        <dbReference type="SAM" id="MobiDB-lite"/>
    </source>
</evidence>
<dbReference type="EMBL" id="KN823187">
    <property type="protein sequence ID" value="KIO20123.1"/>
    <property type="molecule type" value="Genomic_DNA"/>
</dbReference>
<evidence type="ECO:0000256" key="2">
    <source>
        <dbReference type="SAM" id="Phobius"/>
    </source>
</evidence>
<feature type="compositionally biased region" description="Polar residues" evidence="1">
    <location>
        <begin position="58"/>
        <end position="70"/>
    </location>
</feature>
<feature type="transmembrane region" description="Helical" evidence="2">
    <location>
        <begin position="6"/>
        <end position="27"/>
    </location>
</feature>
<dbReference type="HOGENOM" id="CLU_2591523_0_0_1"/>
<dbReference type="AlphaFoldDB" id="A0A0C3KF64"/>